<dbReference type="Proteomes" id="UP000216133">
    <property type="component" value="Unassembled WGS sequence"/>
</dbReference>
<reference evidence="1 2" key="1">
    <citation type="submission" date="2017-07" db="EMBL/GenBank/DDBJ databases">
        <title>Isolation and whole genome analysis of endospore-forming bacteria from heroin.</title>
        <authorList>
            <person name="Kalinowski J."/>
            <person name="Ahrens B."/>
            <person name="Al-Dilaimi A."/>
            <person name="Winkler A."/>
            <person name="Wibberg D."/>
            <person name="Schleenbecker U."/>
            <person name="Ruckert C."/>
            <person name="Wolfel R."/>
            <person name="Grass G."/>
        </authorList>
    </citation>
    <scope>NUCLEOTIDE SEQUENCE [LARGE SCALE GENOMIC DNA]</scope>
    <source>
        <strain evidence="1 2">7523-2</strain>
    </source>
</reference>
<dbReference type="AlphaFoldDB" id="A0A268S696"/>
<comment type="caution">
    <text evidence="1">The sequence shown here is derived from an EMBL/GenBank/DDBJ whole genome shotgun (WGS) entry which is preliminary data.</text>
</comment>
<organism evidence="1 2">
    <name type="scientific">Shouchella clausii</name>
    <name type="common">Alkalihalobacillus clausii</name>
    <dbReference type="NCBI Taxonomy" id="79880"/>
    <lineage>
        <taxon>Bacteria</taxon>
        <taxon>Bacillati</taxon>
        <taxon>Bacillota</taxon>
        <taxon>Bacilli</taxon>
        <taxon>Bacillales</taxon>
        <taxon>Bacillaceae</taxon>
        <taxon>Shouchella</taxon>
    </lineage>
</organism>
<gene>
    <name evidence="1" type="ORF">CHH61_00560</name>
</gene>
<evidence type="ECO:0000313" key="1">
    <source>
        <dbReference type="EMBL" id="PAF28010.1"/>
    </source>
</evidence>
<dbReference type="EMBL" id="NPBS01000002">
    <property type="protein sequence ID" value="PAF28010.1"/>
    <property type="molecule type" value="Genomic_DNA"/>
</dbReference>
<proteinExistence type="predicted"/>
<sequence length="60" mass="6852">MIFEGRTRRPFFLDTGVAPAPFSTAESDKKNQVSESHDLVFLPQTTNSRFRLQSLESIIH</sequence>
<name>A0A268S696_SHOCL</name>
<accession>A0A268S696</accession>
<evidence type="ECO:0000313" key="2">
    <source>
        <dbReference type="Proteomes" id="UP000216133"/>
    </source>
</evidence>
<protein>
    <submittedName>
        <fullName evidence="1">Uncharacterized protein</fullName>
    </submittedName>
</protein>